<dbReference type="SUPFAM" id="SSF52283">
    <property type="entry name" value="Formate/glycerate dehydrogenase catalytic domain-like"/>
    <property type="match status" value="1"/>
</dbReference>
<evidence type="ECO:0000256" key="5">
    <source>
        <dbReference type="ARBA" id="ARBA00013143"/>
    </source>
</evidence>
<dbReference type="FunFam" id="3.40.50.720:FF:000041">
    <property type="entry name" value="D-3-phosphoglycerate dehydrogenase"/>
    <property type="match status" value="1"/>
</dbReference>
<dbReference type="PANTHER" id="PTHR43761">
    <property type="entry name" value="D-ISOMER SPECIFIC 2-HYDROXYACID DEHYDROGENASE FAMILY PROTEIN (AFU_ORTHOLOGUE AFUA_1G13630)"/>
    <property type="match status" value="1"/>
</dbReference>
<evidence type="ECO:0000256" key="7">
    <source>
        <dbReference type="ARBA" id="ARBA00023002"/>
    </source>
</evidence>
<dbReference type="PROSITE" id="PS00065">
    <property type="entry name" value="D_2_HYDROXYACID_DH_1"/>
    <property type="match status" value="1"/>
</dbReference>
<dbReference type="RefSeq" id="WP_114823857.1">
    <property type="nucleotide sequence ID" value="NZ_QQSY01000001.1"/>
</dbReference>
<dbReference type="Proteomes" id="UP000254711">
    <property type="component" value="Unassembled WGS sequence"/>
</dbReference>
<dbReference type="Gene3D" id="3.40.50.720">
    <property type="entry name" value="NAD(P)-binding Rossmann-like Domain"/>
    <property type="match status" value="2"/>
</dbReference>
<keyword evidence="15" id="KW-1185">Reference proteome</keyword>
<dbReference type="InterPro" id="IPR045865">
    <property type="entry name" value="ACT-like_dom_sf"/>
</dbReference>
<evidence type="ECO:0000313" key="15">
    <source>
        <dbReference type="Proteomes" id="UP000254711"/>
    </source>
</evidence>
<dbReference type="InterPro" id="IPR002912">
    <property type="entry name" value="ACT_dom"/>
</dbReference>
<dbReference type="NCBIfam" id="NF008759">
    <property type="entry name" value="PRK11790.1"/>
    <property type="match status" value="1"/>
</dbReference>
<evidence type="ECO:0000256" key="10">
    <source>
        <dbReference type="ARBA" id="ARBA00048126"/>
    </source>
</evidence>
<evidence type="ECO:0000256" key="2">
    <source>
        <dbReference type="ARBA" id="ARBA00005216"/>
    </source>
</evidence>
<dbReference type="CDD" id="cd04901">
    <property type="entry name" value="ACT_3PGDH"/>
    <property type="match status" value="1"/>
</dbReference>
<evidence type="ECO:0000256" key="3">
    <source>
        <dbReference type="ARBA" id="ARBA00005854"/>
    </source>
</evidence>
<keyword evidence="8" id="KW-0520">NAD</keyword>
<dbReference type="PROSITE" id="PS00670">
    <property type="entry name" value="D_2_HYDROXYACID_DH_2"/>
    <property type="match status" value="1"/>
</dbReference>
<dbReference type="SUPFAM" id="SSF55021">
    <property type="entry name" value="ACT-like"/>
    <property type="match status" value="1"/>
</dbReference>
<evidence type="ECO:0000256" key="11">
    <source>
        <dbReference type="ARBA" id="ARBA00048731"/>
    </source>
</evidence>
<feature type="domain" description="ACT" evidence="13">
    <location>
        <begin position="339"/>
        <end position="410"/>
    </location>
</feature>
<organism evidence="14 15">
    <name type="scientific">Dyella solisilvae</name>
    <dbReference type="NCBI Taxonomy" id="1920168"/>
    <lineage>
        <taxon>Bacteria</taxon>
        <taxon>Pseudomonadati</taxon>
        <taxon>Pseudomonadota</taxon>
        <taxon>Gammaproteobacteria</taxon>
        <taxon>Lysobacterales</taxon>
        <taxon>Rhodanobacteraceae</taxon>
        <taxon>Dyella</taxon>
    </lineage>
</organism>
<dbReference type="InterPro" id="IPR054480">
    <property type="entry name" value="AHAS_small-like_ACT"/>
</dbReference>
<dbReference type="GO" id="GO:0051287">
    <property type="term" value="F:NAD binding"/>
    <property type="evidence" value="ECO:0007669"/>
    <property type="project" value="InterPro"/>
</dbReference>
<comment type="catalytic activity">
    <reaction evidence="11">
        <text>(2R)-3-phosphoglycerate + NAD(+) = 3-phosphooxypyruvate + NADH + H(+)</text>
        <dbReference type="Rhea" id="RHEA:12641"/>
        <dbReference type="ChEBI" id="CHEBI:15378"/>
        <dbReference type="ChEBI" id="CHEBI:18110"/>
        <dbReference type="ChEBI" id="CHEBI:57540"/>
        <dbReference type="ChEBI" id="CHEBI:57945"/>
        <dbReference type="ChEBI" id="CHEBI:58272"/>
        <dbReference type="EC" id="1.1.1.95"/>
    </reaction>
</comment>
<dbReference type="GO" id="GO:0004617">
    <property type="term" value="F:phosphoglycerate dehydrogenase activity"/>
    <property type="evidence" value="ECO:0007669"/>
    <property type="project" value="UniProtKB-EC"/>
</dbReference>
<comment type="caution">
    <text evidence="14">The sequence shown here is derived from an EMBL/GenBank/DDBJ whole genome shotgun (WGS) entry which is preliminary data.</text>
</comment>
<dbReference type="PROSITE" id="PS00671">
    <property type="entry name" value="D_2_HYDROXYACID_DH_3"/>
    <property type="match status" value="1"/>
</dbReference>
<dbReference type="EC" id="1.1.1.95" evidence="5"/>
<dbReference type="SUPFAM" id="SSF51735">
    <property type="entry name" value="NAD(P)-binding Rossmann-fold domains"/>
    <property type="match status" value="1"/>
</dbReference>
<dbReference type="InterPro" id="IPR036291">
    <property type="entry name" value="NAD(P)-bd_dom_sf"/>
</dbReference>
<dbReference type="Gene3D" id="3.30.70.260">
    <property type="match status" value="1"/>
</dbReference>
<evidence type="ECO:0000256" key="12">
    <source>
        <dbReference type="RuleBase" id="RU003719"/>
    </source>
</evidence>
<comment type="catalytic activity">
    <reaction evidence="10">
        <text>(R)-2-hydroxyglutarate + NAD(+) = 2-oxoglutarate + NADH + H(+)</text>
        <dbReference type="Rhea" id="RHEA:49612"/>
        <dbReference type="ChEBI" id="CHEBI:15378"/>
        <dbReference type="ChEBI" id="CHEBI:15801"/>
        <dbReference type="ChEBI" id="CHEBI:16810"/>
        <dbReference type="ChEBI" id="CHEBI:57540"/>
        <dbReference type="ChEBI" id="CHEBI:57945"/>
        <dbReference type="EC" id="1.1.1.399"/>
    </reaction>
</comment>
<dbReference type="InterPro" id="IPR006139">
    <property type="entry name" value="D-isomer_2_OHA_DH_cat_dom"/>
</dbReference>
<dbReference type="AlphaFoldDB" id="A0A370KBV3"/>
<reference evidence="14 15" key="1">
    <citation type="submission" date="2018-07" db="EMBL/GenBank/DDBJ databases">
        <title>Dyella solisilvae sp. nov., isolated from the pine and broad-leaved mixed forest soil.</title>
        <authorList>
            <person name="Gao Z."/>
            <person name="Qiu L."/>
        </authorList>
    </citation>
    <scope>NUCLEOTIDE SEQUENCE [LARGE SCALE GENOMIC DNA]</scope>
    <source>
        <strain evidence="14 15">DHG54</strain>
    </source>
</reference>
<name>A0A370KBV3_9GAMM</name>
<dbReference type="CDD" id="cd12176">
    <property type="entry name" value="PGDH_3"/>
    <property type="match status" value="1"/>
</dbReference>
<evidence type="ECO:0000256" key="1">
    <source>
        <dbReference type="ARBA" id="ARBA00003800"/>
    </source>
</evidence>
<comment type="similarity">
    <text evidence="3 12">Belongs to the D-isomer specific 2-hydroxyacid dehydrogenase family.</text>
</comment>
<comment type="pathway">
    <text evidence="2">Amino-acid biosynthesis; L-serine biosynthesis; L-serine from 3-phospho-D-glycerate: step 1/3.</text>
</comment>
<comment type="function">
    <text evidence="1">Catalyzes the reversible oxidation of 3-phospho-D-glycerate to 3-phosphonooxypyruvate, the first step of the phosphorylated L-serine biosynthesis pathway. Also catalyzes the reversible oxidation of 2-hydroxyglutarate to 2-oxoglutarate.</text>
</comment>
<keyword evidence="7 12" id="KW-0560">Oxidoreductase</keyword>
<evidence type="ECO:0000259" key="13">
    <source>
        <dbReference type="PROSITE" id="PS51671"/>
    </source>
</evidence>
<dbReference type="InterPro" id="IPR029753">
    <property type="entry name" value="D-isomer_DH_CS"/>
</dbReference>
<dbReference type="Pfam" id="PF22629">
    <property type="entry name" value="ACT_AHAS_ss"/>
    <property type="match status" value="1"/>
</dbReference>
<dbReference type="EMBL" id="QQSY01000001">
    <property type="protein sequence ID" value="RDJ00129.1"/>
    <property type="molecule type" value="Genomic_DNA"/>
</dbReference>
<dbReference type="Pfam" id="PF00389">
    <property type="entry name" value="2-Hacid_dh"/>
    <property type="match status" value="1"/>
</dbReference>
<gene>
    <name evidence="14" type="ORF">DVT68_04730</name>
</gene>
<dbReference type="InterPro" id="IPR050418">
    <property type="entry name" value="D-iso_2-hydroxyacid_DH_PdxB"/>
</dbReference>
<dbReference type="PROSITE" id="PS51671">
    <property type="entry name" value="ACT"/>
    <property type="match status" value="1"/>
</dbReference>
<accession>A0A370KBV3</accession>
<protein>
    <recommendedName>
        <fullName evidence="6">D-3-phosphoglycerate dehydrogenase</fullName>
        <ecNumber evidence="4">1.1.1.399</ecNumber>
        <ecNumber evidence="5">1.1.1.95</ecNumber>
    </recommendedName>
    <alternativeName>
        <fullName evidence="9">2-oxoglutarate reductase</fullName>
    </alternativeName>
</protein>
<sequence length="410" mass="44430">MKTSFPKQDIKVLLLEGVSRSAVEAFHRAGYSQIEYHEKALPEDQLKARIADAHIVGLRSRTQLTENVLQQAKRLIAVGCFCIGTNQVDLSAARLLGVPVFNAPYSNTRSVAELVIAETIMLLRGIPQKNALCHRGGWTKSALGSFETRDKVLGIVGYGHIGTQVGVLAESLGMRVIFHDIESKLSLGNARAADSLDDLLERADVVTLHVPETPSTRLMIGERELSRMRKGSMLINASRGTVVDIDALAASLRAEHLAGAAVDVFPVEPKGNDDAFVSPLVGMDNVILTPHIGGSTLEAQDNIGVEVASKLVRYSDNGSTLSAVNFPEVSLPEHPRSRRLLHIHRNVPGVLSRINELFSAGNINIDAQFLQTDSEVGYVVIDVAADEKQSAQLKDQLSAIPGTLRSRVLY</sequence>
<evidence type="ECO:0000256" key="4">
    <source>
        <dbReference type="ARBA" id="ARBA00013001"/>
    </source>
</evidence>
<proteinExistence type="inferred from homology"/>
<dbReference type="UniPathway" id="UPA00135">
    <property type="reaction ID" value="UER00196"/>
</dbReference>
<dbReference type="OrthoDB" id="9805416at2"/>
<evidence type="ECO:0000256" key="8">
    <source>
        <dbReference type="ARBA" id="ARBA00023027"/>
    </source>
</evidence>
<dbReference type="PANTHER" id="PTHR43761:SF1">
    <property type="entry name" value="D-ISOMER SPECIFIC 2-HYDROXYACID DEHYDROGENASE CATALYTIC DOMAIN-CONTAINING PROTEIN-RELATED"/>
    <property type="match status" value="1"/>
</dbReference>
<dbReference type="InterPro" id="IPR006140">
    <property type="entry name" value="D-isomer_DH_NAD-bd"/>
</dbReference>
<dbReference type="InterPro" id="IPR029752">
    <property type="entry name" value="D-isomer_DH_CS1"/>
</dbReference>
<evidence type="ECO:0000256" key="9">
    <source>
        <dbReference type="ARBA" id="ARBA00030455"/>
    </source>
</evidence>
<dbReference type="EC" id="1.1.1.399" evidence="4"/>
<dbReference type="GO" id="GO:0006564">
    <property type="term" value="P:L-serine biosynthetic process"/>
    <property type="evidence" value="ECO:0007669"/>
    <property type="project" value="UniProtKB-ARBA"/>
</dbReference>
<evidence type="ECO:0000256" key="6">
    <source>
        <dbReference type="ARBA" id="ARBA00021582"/>
    </source>
</evidence>
<evidence type="ECO:0000313" key="14">
    <source>
        <dbReference type="EMBL" id="RDJ00129.1"/>
    </source>
</evidence>
<dbReference type="Pfam" id="PF02826">
    <property type="entry name" value="2-Hacid_dh_C"/>
    <property type="match status" value="1"/>
</dbReference>
<dbReference type="GO" id="GO:0047545">
    <property type="term" value="F:(S)-2-hydroxyglutarate dehydrogenase activity"/>
    <property type="evidence" value="ECO:0007669"/>
    <property type="project" value="UniProtKB-ARBA"/>
</dbReference>